<feature type="compositionally biased region" description="Basic and acidic residues" evidence="2">
    <location>
        <begin position="66"/>
        <end position="76"/>
    </location>
</feature>
<reference evidence="4 5" key="1">
    <citation type="journal article" date="2018" name="PLoS Genet.">
        <title>Population sequencing reveals clonal diversity and ancestral inbreeding in the grapevine cultivar Chardonnay.</title>
        <authorList>
            <person name="Roach M.J."/>
            <person name="Johnson D.L."/>
            <person name="Bohlmann J."/>
            <person name="van Vuuren H.J."/>
            <person name="Jones S.J."/>
            <person name="Pretorius I.S."/>
            <person name="Schmidt S.A."/>
            <person name="Borneman A.R."/>
        </authorList>
    </citation>
    <scope>NUCLEOTIDE SEQUENCE [LARGE SCALE GENOMIC DNA]</scope>
    <source>
        <strain evidence="5">cv. Chardonnay</strain>
        <tissue evidence="4">Leaf</tissue>
    </source>
</reference>
<keyword evidence="1" id="KW-0863">Zinc-finger</keyword>
<dbReference type="GO" id="GO:0008270">
    <property type="term" value="F:zinc ion binding"/>
    <property type="evidence" value="ECO:0007669"/>
    <property type="project" value="UniProtKB-KW"/>
</dbReference>
<protein>
    <recommendedName>
        <fullName evidence="3">CCHC-type domain-containing protein</fullName>
    </recommendedName>
</protein>
<evidence type="ECO:0000313" key="5">
    <source>
        <dbReference type="Proteomes" id="UP000288805"/>
    </source>
</evidence>
<evidence type="ECO:0000256" key="2">
    <source>
        <dbReference type="SAM" id="MobiDB-lite"/>
    </source>
</evidence>
<evidence type="ECO:0000259" key="3">
    <source>
        <dbReference type="PROSITE" id="PS50158"/>
    </source>
</evidence>
<feature type="region of interest" description="Disordered" evidence="2">
    <location>
        <begin position="30"/>
        <end position="76"/>
    </location>
</feature>
<keyword evidence="1" id="KW-0479">Metal-binding</keyword>
<keyword evidence="1" id="KW-0862">Zinc</keyword>
<dbReference type="SUPFAM" id="SSF57756">
    <property type="entry name" value="Retrovirus zinc finger-like domains"/>
    <property type="match status" value="1"/>
</dbReference>
<comment type="caution">
    <text evidence="4">The sequence shown here is derived from an EMBL/GenBank/DDBJ whole genome shotgun (WGS) entry which is preliminary data.</text>
</comment>
<sequence>MSSLCSHEQRMNHRINSTNLEQALQSRASIGDHGGQQGGKGCGLGRGRGRHNFNNKDEDGDTNSFKGRDNTSKPKDKSHIQCFRCKKYGHYKLECRTKLQNKQDEQANTTEMNMVTGLPMFDIPIRSCEGYLLGKQHRNSFLVGRSKRVKQPLELVYIDIFDPGGEIGKLIASRDVQFLENESWTWTQTQSEKKGVVIKEDVENKKDFATNISTSITSCPIRNSLMQIEIKQDFKSQDCDPILYEKVASDEK</sequence>
<evidence type="ECO:0000313" key="4">
    <source>
        <dbReference type="EMBL" id="RVW18040.1"/>
    </source>
</evidence>
<dbReference type="Proteomes" id="UP000288805">
    <property type="component" value="Unassembled WGS sequence"/>
</dbReference>
<feature type="domain" description="CCHC-type" evidence="3">
    <location>
        <begin position="82"/>
        <end position="96"/>
    </location>
</feature>
<gene>
    <name evidence="4" type="ORF">CK203_114902</name>
</gene>
<evidence type="ECO:0000256" key="1">
    <source>
        <dbReference type="PROSITE-ProRule" id="PRU00047"/>
    </source>
</evidence>
<feature type="compositionally biased region" description="Gly residues" evidence="2">
    <location>
        <begin position="32"/>
        <end position="46"/>
    </location>
</feature>
<dbReference type="EMBL" id="QGNW01002557">
    <property type="protein sequence ID" value="RVW18040.1"/>
    <property type="molecule type" value="Genomic_DNA"/>
</dbReference>
<dbReference type="InterPro" id="IPR036875">
    <property type="entry name" value="Znf_CCHC_sf"/>
</dbReference>
<dbReference type="AlphaFoldDB" id="A0A438C461"/>
<dbReference type="Gene3D" id="4.10.60.10">
    <property type="entry name" value="Zinc finger, CCHC-type"/>
    <property type="match status" value="1"/>
</dbReference>
<organism evidence="4 5">
    <name type="scientific">Vitis vinifera</name>
    <name type="common">Grape</name>
    <dbReference type="NCBI Taxonomy" id="29760"/>
    <lineage>
        <taxon>Eukaryota</taxon>
        <taxon>Viridiplantae</taxon>
        <taxon>Streptophyta</taxon>
        <taxon>Embryophyta</taxon>
        <taxon>Tracheophyta</taxon>
        <taxon>Spermatophyta</taxon>
        <taxon>Magnoliopsida</taxon>
        <taxon>eudicotyledons</taxon>
        <taxon>Gunneridae</taxon>
        <taxon>Pentapetalae</taxon>
        <taxon>rosids</taxon>
        <taxon>Vitales</taxon>
        <taxon>Vitaceae</taxon>
        <taxon>Viteae</taxon>
        <taxon>Vitis</taxon>
    </lineage>
</organism>
<dbReference type="PROSITE" id="PS50158">
    <property type="entry name" value="ZF_CCHC"/>
    <property type="match status" value="1"/>
</dbReference>
<proteinExistence type="predicted"/>
<dbReference type="GO" id="GO:0003676">
    <property type="term" value="F:nucleic acid binding"/>
    <property type="evidence" value="ECO:0007669"/>
    <property type="project" value="InterPro"/>
</dbReference>
<name>A0A438C461_VITVI</name>
<dbReference type="InterPro" id="IPR001878">
    <property type="entry name" value="Znf_CCHC"/>
</dbReference>
<accession>A0A438C461</accession>